<evidence type="ECO:0000313" key="3">
    <source>
        <dbReference type="Proteomes" id="UP000634136"/>
    </source>
</evidence>
<proteinExistence type="predicted"/>
<reference evidence="2" key="1">
    <citation type="submission" date="2020-09" db="EMBL/GenBank/DDBJ databases">
        <title>Genome-Enabled Discovery of Anthraquinone Biosynthesis in Senna tora.</title>
        <authorList>
            <person name="Kang S.-H."/>
            <person name="Pandey R.P."/>
            <person name="Lee C.-M."/>
            <person name="Sim J.-S."/>
            <person name="Jeong J.-T."/>
            <person name="Choi B.-S."/>
            <person name="Jung M."/>
            <person name="Ginzburg D."/>
            <person name="Zhao K."/>
            <person name="Won S.Y."/>
            <person name="Oh T.-J."/>
            <person name="Yu Y."/>
            <person name="Kim N.-H."/>
            <person name="Lee O.R."/>
            <person name="Lee T.-H."/>
            <person name="Bashyal P."/>
            <person name="Kim T.-S."/>
            <person name="Lee W.-H."/>
            <person name="Kawkins C."/>
            <person name="Kim C.-K."/>
            <person name="Kim J.S."/>
            <person name="Ahn B.O."/>
            <person name="Rhee S.Y."/>
            <person name="Sohng J.K."/>
        </authorList>
    </citation>
    <scope>NUCLEOTIDE SEQUENCE</scope>
    <source>
        <tissue evidence="2">Leaf</tissue>
    </source>
</reference>
<accession>A0A834WUX1</accession>
<sequence length="62" mass="6855">MSTLKIDIEKFDGSINFSLWQCDAPDTDDAHVPADGDENTEPNDQLAGEPQVVDDAHLRRSN</sequence>
<name>A0A834WUX1_9FABA</name>
<dbReference type="EMBL" id="JAAIUW010000005">
    <property type="protein sequence ID" value="KAF7833165.1"/>
    <property type="molecule type" value="Genomic_DNA"/>
</dbReference>
<organism evidence="2 3">
    <name type="scientific">Senna tora</name>
    <dbReference type="NCBI Taxonomy" id="362788"/>
    <lineage>
        <taxon>Eukaryota</taxon>
        <taxon>Viridiplantae</taxon>
        <taxon>Streptophyta</taxon>
        <taxon>Embryophyta</taxon>
        <taxon>Tracheophyta</taxon>
        <taxon>Spermatophyta</taxon>
        <taxon>Magnoliopsida</taxon>
        <taxon>eudicotyledons</taxon>
        <taxon>Gunneridae</taxon>
        <taxon>Pentapetalae</taxon>
        <taxon>rosids</taxon>
        <taxon>fabids</taxon>
        <taxon>Fabales</taxon>
        <taxon>Fabaceae</taxon>
        <taxon>Caesalpinioideae</taxon>
        <taxon>Cassia clade</taxon>
        <taxon>Senna</taxon>
    </lineage>
</organism>
<dbReference type="AlphaFoldDB" id="A0A834WUX1"/>
<dbReference type="OrthoDB" id="1746582at2759"/>
<feature type="region of interest" description="Disordered" evidence="1">
    <location>
        <begin position="25"/>
        <end position="62"/>
    </location>
</feature>
<dbReference type="Proteomes" id="UP000634136">
    <property type="component" value="Unassembled WGS sequence"/>
</dbReference>
<comment type="caution">
    <text evidence="2">The sequence shown here is derived from an EMBL/GenBank/DDBJ whole genome shotgun (WGS) entry which is preliminary data.</text>
</comment>
<protein>
    <submittedName>
        <fullName evidence="2">Uncharacterized protein</fullName>
    </submittedName>
</protein>
<evidence type="ECO:0000256" key="1">
    <source>
        <dbReference type="SAM" id="MobiDB-lite"/>
    </source>
</evidence>
<gene>
    <name evidence="2" type="ORF">G2W53_015498</name>
</gene>
<keyword evidence="3" id="KW-1185">Reference proteome</keyword>
<evidence type="ECO:0000313" key="2">
    <source>
        <dbReference type="EMBL" id="KAF7833165.1"/>
    </source>
</evidence>